<comment type="similarity">
    <text evidence="9">Belongs to the GSP H family.</text>
</comment>
<proteinExistence type="inferred from homology"/>
<keyword evidence="3" id="KW-1003">Cell membrane</keyword>
<keyword evidence="6 11" id="KW-0812">Transmembrane</keyword>
<comment type="subcellular location">
    <subcellularLocation>
        <location evidence="1">Cell inner membrane</location>
        <topology evidence="1">Single-pass membrane protein</topology>
    </subcellularLocation>
</comment>
<dbReference type="Gene3D" id="3.55.40.10">
    <property type="entry name" value="minor pseudopilin epsh domain"/>
    <property type="match status" value="1"/>
</dbReference>
<evidence type="ECO:0000256" key="10">
    <source>
        <dbReference type="ARBA" id="ARBA00030775"/>
    </source>
</evidence>
<evidence type="ECO:0000256" key="8">
    <source>
        <dbReference type="ARBA" id="ARBA00023136"/>
    </source>
</evidence>
<dbReference type="Pfam" id="PF12019">
    <property type="entry name" value="GspH"/>
    <property type="match status" value="1"/>
</dbReference>
<keyword evidence="7 11" id="KW-1133">Transmembrane helix</keyword>
<feature type="transmembrane region" description="Helical" evidence="11">
    <location>
        <begin position="12"/>
        <end position="37"/>
    </location>
</feature>
<name>A0A495D581_9PROT</name>
<dbReference type="GO" id="GO:0005886">
    <property type="term" value="C:plasma membrane"/>
    <property type="evidence" value="ECO:0007669"/>
    <property type="project" value="UniProtKB-SubCell"/>
</dbReference>
<evidence type="ECO:0000256" key="11">
    <source>
        <dbReference type="SAM" id="Phobius"/>
    </source>
</evidence>
<sequence>MHAGRTYRTREAGLSLIEILVGVSILATVAFAVSLSFQPARPPLDEAADRLAARLQVAGEEAITSGVPVGLVIDDFGAGYAFYRYVDQRWWPLADHPALRARRLPDNVRLVVRDAMFTANEDDPAGAAAVPVIWFDPAGLTEPFRLRLETAEAAIELDWQAAGGLSRRAGL</sequence>
<evidence type="ECO:0000256" key="3">
    <source>
        <dbReference type="ARBA" id="ARBA00022475"/>
    </source>
</evidence>
<comment type="caution">
    <text evidence="13">The sequence shown here is derived from an EMBL/GenBank/DDBJ whole genome shotgun (WGS) entry which is preliminary data.</text>
</comment>
<dbReference type="InterPro" id="IPR022346">
    <property type="entry name" value="T2SS_GspH"/>
</dbReference>
<keyword evidence="4" id="KW-0488">Methylation</keyword>
<evidence type="ECO:0000259" key="12">
    <source>
        <dbReference type="Pfam" id="PF12019"/>
    </source>
</evidence>
<accession>A0A495D581</accession>
<gene>
    <name evidence="13" type="ORF">C7435_2422</name>
</gene>
<dbReference type="SUPFAM" id="SSF54523">
    <property type="entry name" value="Pili subunits"/>
    <property type="match status" value="1"/>
</dbReference>
<evidence type="ECO:0000256" key="4">
    <source>
        <dbReference type="ARBA" id="ARBA00022481"/>
    </source>
</evidence>
<reference evidence="13 14" key="1">
    <citation type="submission" date="2018-10" db="EMBL/GenBank/DDBJ databases">
        <title>Genomic Encyclopedia of Type Strains, Phase IV (KMG-IV): sequencing the most valuable type-strain genomes for metagenomic binning, comparative biology and taxonomic classification.</title>
        <authorList>
            <person name="Goeker M."/>
        </authorList>
    </citation>
    <scope>NUCLEOTIDE SEQUENCE [LARGE SCALE GENOMIC DNA]</scope>
    <source>
        <strain evidence="13 14">DSM 4734</strain>
    </source>
</reference>
<keyword evidence="5" id="KW-0997">Cell inner membrane</keyword>
<dbReference type="AlphaFoldDB" id="A0A495D581"/>
<dbReference type="GO" id="GO:0015628">
    <property type="term" value="P:protein secretion by the type II secretion system"/>
    <property type="evidence" value="ECO:0007669"/>
    <property type="project" value="InterPro"/>
</dbReference>
<organism evidence="13 14">
    <name type="scientific">Maricaulis maris</name>
    <dbReference type="NCBI Taxonomy" id="74318"/>
    <lineage>
        <taxon>Bacteria</taxon>
        <taxon>Pseudomonadati</taxon>
        <taxon>Pseudomonadota</taxon>
        <taxon>Alphaproteobacteria</taxon>
        <taxon>Maricaulales</taxon>
        <taxon>Maricaulaceae</taxon>
        <taxon>Maricaulis</taxon>
    </lineage>
</organism>
<evidence type="ECO:0000256" key="7">
    <source>
        <dbReference type="ARBA" id="ARBA00022989"/>
    </source>
</evidence>
<dbReference type="GO" id="GO:0015627">
    <property type="term" value="C:type II protein secretion system complex"/>
    <property type="evidence" value="ECO:0007669"/>
    <property type="project" value="InterPro"/>
</dbReference>
<evidence type="ECO:0000256" key="5">
    <source>
        <dbReference type="ARBA" id="ARBA00022519"/>
    </source>
</evidence>
<evidence type="ECO:0000256" key="2">
    <source>
        <dbReference type="ARBA" id="ARBA00021549"/>
    </source>
</evidence>
<dbReference type="PROSITE" id="PS00409">
    <property type="entry name" value="PROKAR_NTER_METHYL"/>
    <property type="match status" value="1"/>
</dbReference>
<dbReference type="OrthoDB" id="7630032at2"/>
<evidence type="ECO:0000313" key="13">
    <source>
        <dbReference type="EMBL" id="RKQ96170.1"/>
    </source>
</evidence>
<dbReference type="EMBL" id="RBIM01000005">
    <property type="protein sequence ID" value="RKQ96170.1"/>
    <property type="molecule type" value="Genomic_DNA"/>
</dbReference>
<evidence type="ECO:0000256" key="6">
    <source>
        <dbReference type="ARBA" id="ARBA00022692"/>
    </source>
</evidence>
<evidence type="ECO:0000256" key="9">
    <source>
        <dbReference type="ARBA" id="ARBA00025772"/>
    </source>
</evidence>
<protein>
    <recommendedName>
        <fullName evidence="2">Type II secretion system protein H</fullName>
    </recommendedName>
    <alternativeName>
        <fullName evidence="10">General secretion pathway protein H</fullName>
    </alternativeName>
</protein>
<keyword evidence="8 11" id="KW-0472">Membrane</keyword>
<evidence type="ECO:0000256" key="1">
    <source>
        <dbReference type="ARBA" id="ARBA00004377"/>
    </source>
</evidence>
<dbReference type="InterPro" id="IPR012902">
    <property type="entry name" value="N_methyl_site"/>
</dbReference>
<dbReference type="InterPro" id="IPR045584">
    <property type="entry name" value="Pilin-like"/>
</dbReference>
<dbReference type="RefSeq" id="WP_121211768.1">
    <property type="nucleotide sequence ID" value="NZ_RBIM01000005.1"/>
</dbReference>
<dbReference type="Proteomes" id="UP000273675">
    <property type="component" value="Unassembled WGS sequence"/>
</dbReference>
<feature type="domain" description="General secretion pathway GspH" evidence="12">
    <location>
        <begin position="47"/>
        <end position="156"/>
    </location>
</feature>
<evidence type="ECO:0000313" key="14">
    <source>
        <dbReference type="Proteomes" id="UP000273675"/>
    </source>
</evidence>